<gene>
    <name evidence="1" type="ORF">SPELUC_LOCUS6530</name>
</gene>
<name>A0ACA9MGH5_9GLOM</name>
<reference evidence="1" key="1">
    <citation type="submission" date="2021-06" db="EMBL/GenBank/DDBJ databases">
        <authorList>
            <person name="Kallberg Y."/>
            <person name="Tangrot J."/>
            <person name="Rosling A."/>
        </authorList>
    </citation>
    <scope>NUCLEOTIDE SEQUENCE</scope>
    <source>
        <strain evidence="1">28 12/20/2015</strain>
    </source>
</reference>
<organism evidence="1 2">
    <name type="scientific">Cetraspora pellucida</name>
    <dbReference type="NCBI Taxonomy" id="1433469"/>
    <lineage>
        <taxon>Eukaryota</taxon>
        <taxon>Fungi</taxon>
        <taxon>Fungi incertae sedis</taxon>
        <taxon>Mucoromycota</taxon>
        <taxon>Glomeromycotina</taxon>
        <taxon>Glomeromycetes</taxon>
        <taxon>Diversisporales</taxon>
        <taxon>Gigasporaceae</taxon>
        <taxon>Cetraspora</taxon>
    </lineage>
</organism>
<proteinExistence type="predicted"/>
<sequence>MYTENYKSDRLVLNKFVLYETKTIDRTTPTELNVIEDDVIYSKQEINDILTVLEEGNRISGGLKNIIAAYGIVGFIQFTDGFYISLITKRSPVALIGGHYIYHIDETLLRPIGPQTKHEKNSDEYNYTYDITHTLQHNMIRPSNRRSFSYNEMFVWNHYLLENGFRSLKNNSDWILPVIHGFVDQSKISIFGRNIFVTLIARRSRFFAGARFLKRGVNDQGYVANDVETEQIVADMSTTSFHRSGLYDNPYYTSYVQH</sequence>
<evidence type="ECO:0000313" key="2">
    <source>
        <dbReference type="Proteomes" id="UP000789366"/>
    </source>
</evidence>
<keyword evidence="2" id="KW-1185">Reference proteome</keyword>
<dbReference type="Proteomes" id="UP000789366">
    <property type="component" value="Unassembled WGS sequence"/>
</dbReference>
<dbReference type="EMBL" id="CAJVPW010007739">
    <property type="protein sequence ID" value="CAG8585130.1"/>
    <property type="molecule type" value="Genomic_DNA"/>
</dbReference>
<comment type="caution">
    <text evidence="1">The sequence shown here is derived from an EMBL/GenBank/DDBJ whole genome shotgun (WGS) entry which is preliminary data.</text>
</comment>
<accession>A0ACA9MGH5</accession>
<protein>
    <submittedName>
        <fullName evidence="1">17052_t:CDS:1</fullName>
    </submittedName>
</protein>
<evidence type="ECO:0000313" key="1">
    <source>
        <dbReference type="EMBL" id="CAG8585130.1"/>
    </source>
</evidence>
<feature type="non-terminal residue" evidence="1">
    <location>
        <position position="258"/>
    </location>
</feature>